<evidence type="ECO:0000256" key="3">
    <source>
        <dbReference type="ARBA" id="ARBA00022500"/>
    </source>
</evidence>
<dbReference type="PROSITE" id="PS50885">
    <property type="entry name" value="HAMP"/>
    <property type="match status" value="2"/>
</dbReference>
<feature type="transmembrane region" description="Helical" evidence="9">
    <location>
        <begin position="41"/>
        <end position="60"/>
    </location>
</feature>
<dbReference type="Gene3D" id="1.10.8.500">
    <property type="entry name" value="HAMP domain in histidine kinase"/>
    <property type="match status" value="1"/>
</dbReference>
<dbReference type="Pfam" id="PF00015">
    <property type="entry name" value="MCPsignal"/>
    <property type="match status" value="1"/>
</dbReference>
<dbReference type="SUPFAM" id="SSF58104">
    <property type="entry name" value="Methyl-accepting chemotaxis protein (MCP) signaling domain"/>
    <property type="match status" value="1"/>
</dbReference>
<evidence type="ECO:0000256" key="5">
    <source>
        <dbReference type="ARBA" id="ARBA00022989"/>
    </source>
</evidence>
<dbReference type="Proteomes" id="UP000199435">
    <property type="component" value="Unassembled WGS sequence"/>
</dbReference>
<evidence type="ECO:0000256" key="8">
    <source>
        <dbReference type="PROSITE-ProRule" id="PRU00284"/>
    </source>
</evidence>
<dbReference type="PANTHER" id="PTHR43531">
    <property type="entry name" value="PROTEIN ICFG"/>
    <property type="match status" value="1"/>
</dbReference>
<protein>
    <submittedName>
        <fullName evidence="12">Methyl-accepting chemotaxis protein</fullName>
    </submittedName>
</protein>
<dbReference type="GO" id="GO:0006935">
    <property type="term" value="P:chemotaxis"/>
    <property type="evidence" value="ECO:0007669"/>
    <property type="project" value="UniProtKB-KW"/>
</dbReference>
<dbReference type="InterPro" id="IPR033480">
    <property type="entry name" value="sCache_2"/>
</dbReference>
<keyword evidence="13" id="KW-1185">Reference proteome</keyword>
<keyword evidence="4 9" id="KW-0812">Transmembrane</keyword>
<keyword evidence="8" id="KW-0807">Transducer</keyword>
<dbReference type="SMART" id="SM00283">
    <property type="entry name" value="MA"/>
    <property type="match status" value="1"/>
</dbReference>
<dbReference type="Pfam" id="PF17200">
    <property type="entry name" value="sCache_2"/>
    <property type="match status" value="1"/>
</dbReference>
<feature type="domain" description="Methyl-accepting transducer" evidence="10">
    <location>
        <begin position="380"/>
        <end position="609"/>
    </location>
</feature>
<organism evidence="12 13">
    <name type="scientific">Rhizobium miluonense</name>
    <dbReference type="NCBI Taxonomy" id="411945"/>
    <lineage>
        <taxon>Bacteria</taxon>
        <taxon>Pseudomonadati</taxon>
        <taxon>Pseudomonadota</taxon>
        <taxon>Alphaproteobacteria</taxon>
        <taxon>Hyphomicrobiales</taxon>
        <taxon>Rhizobiaceae</taxon>
        <taxon>Rhizobium/Agrobacterium group</taxon>
        <taxon>Rhizobium</taxon>
    </lineage>
</organism>
<dbReference type="STRING" id="411945.GA0061102_101059"/>
<evidence type="ECO:0000259" key="11">
    <source>
        <dbReference type="PROSITE" id="PS50885"/>
    </source>
</evidence>
<dbReference type="PANTHER" id="PTHR43531:SF11">
    <property type="entry name" value="METHYL-ACCEPTING CHEMOTAXIS PROTEIN 3"/>
    <property type="match status" value="1"/>
</dbReference>
<evidence type="ECO:0000256" key="1">
    <source>
        <dbReference type="ARBA" id="ARBA00004651"/>
    </source>
</evidence>
<evidence type="ECO:0000256" key="4">
    <source>
        <dbReference type="ARBA" id="ARBA00022692"/>
    </source>
</evidence>
<dbReference type="SMART" id="SM00304">
    <property type="entry name" value="HAMP"/>
    <property type="match status" value="2"/>
</dbReference>
<dbReference type="Pfam" id="PF00672">
    <property type="entry name" value="HAMP"/>
    <property type="match status" value="1"/>
</dbReference>
<keyword evidence="5 9" id="KW-1133">Transmembrane helix</keyword>
<dbReference type="GO" id="GO:0005886">
    <property type="term" value="C:plasma membrane"/>
    <property type="evidence" value="ECO:0007669"/>
    <property type="project" value="UniProtKB-SubCell"/>
</dbReference>
<dbReference type="InterPro" id="IPR051310">
    <property type="entry name" value="MCP_chemotaxis"/>
</dbReference>
<evidence type="ECO:0000256" key="6">
    <source>
        <dbReference type="ARBA" id="ARBA00023136"/>
    </source>
</evidence>
<evidence type="ECO:0000256" key="7">
    <source>
        <dbReference type="ARBA" id="ARBA00029447"/>
    </source>
</evidence>
<dbReference type="EMBL" id="FMAH01000010">
    <property type="protein sequence ID" value="SCB24442.1"/>
    <property type="molecule type" value="Genomic_DNA"/>
</dbReference>
<comment type="subcellular location">
    <subcellularLocation>
        <location evidence="1">Cell membrane</location>
        <topology evidence="1">Multi-pass membrane protein</topology>
    </subcellularLocation>
</comment>
<sequence length="638" mass="69232">MSFEAAASVLGLSQAIAQAVGYRTGIQLPVEALLKNLKIAHQLFALLGLLMAAFAVATYFQIRSQADTIYDDRFDMLRTQVESGISVLNQYYQREKSGEMTHEAAQAEAFKVLSHVSFAPAGYFFGFDFNVIQRIHPSPVNIGKDMSSQVDKNGTHFSKEMVEKAIKGGGRTIYYWNKPGRPESEFFLKGSYSGAFAPWQIVLGCGVYMDDLQEQINTTMWRALLICGLVFLVGISASLYCIRGIARPLADVHAALKAVADEDVKITIPHVEMRNEIGLMAKATQALQEKIRERHILADRQAAQELEISSEREQNLRQQQDEAREQARVVSVIGKALEDLARGDLTVRCGDLGASYAGLRNNFNEALSHLEAAMGRVNAKGNDIGLSKEEIRRASNELSQRTERQAASLEETSAALDELTVAVRQTAEGAHEASKRVHTVSTEASRSDAVVAQAIEAMSGIEKSSAEIGKIIGVIDEIAFQTNLLALNAGVEAARAGESGKGFAVVAQEVRELAQRSAAAAKEIKDQIARSSGQVDQGVRLVGEAGEALKRISDQIKAANEIVSKIAHSASEQDTTLRSISSSMNQLDAATQQNAAMAEETTASAETLAADTEDLLALIRGFRVNDGHPAMDHRRRAA</sequence>
<evidence type="ECO:0000256" key="9">
    <source>
        <dbReference type="SAM" id="Phobius"/>
    </source>
</evidence>
<dbReference type="PROSITE" id="PS50111">
    <property type="entry name" value="CHEMOTAXIS_TRANSDUC_2"/>
    <property type="match status" value="1"/>
</dbReference>
<dbReference type="SMART" id="SM01049">
    <property type="entry name" value="Cache_2"/>
    <property type="match status" value="1"/>
</dbReference>
<proteinExistence type="inferred from homology"/>
<keyword evidence="2" id="KW-1003">Cell membrane</keyword>
<feature type="domain" description="HAMP" evidence="11">
    <location>
        <begin position="324"/>
        <end position="375"/>
    </location>
</feature>
<comment type="similarity">
    <text evidence="7">Belongs to the methyl-accepting chemotaxis (MCP) protein family.</text>
</comment>
<dbReference type="GO" id="GO:0007165">
    <property type="term" value="P:signal transduction"/>
    <property type="evidence" value="ECO:0007669"/>
    <property type="project" value="UniProtKB-KW"/>
</dbReference>
<dbReference type="CDD" id="cd11386">
    <property type="entry name" value="MCP_signal"/>
    <property type="match status" value="1"/>
</dbReference>
<accession>A0A1C3V9I5</accession>
<gene>
    <name evidence="12" type="ORF">GA0061102_101059</name>
</gene>
<keyword evidence="3" id="KW-0145">Chemotaxis</keyword>
<evidence type="ECO:0000313" key="13">
    <source>
        <dbReference type="Proteomes" id="UP000199435"/>
    </source>
</evidence>
<dbReference type="AlphaFoldDB" id="A0A1C3V9I5"/>
<name>A0A1C3V9I5_9HYPH</name>
<evidence type="ECO:0000256" key="2">
    <source>
        <dbReference type="ARBA" id="ARBA00022475"/>
    </source>
</evidence>
<dbReference type="Gene3D" id="3.30.450.20">
    <property type="entry name" value="PAS domain"/>
    <property type="match status" value="1"/>
</dbReference>
<dbReference type="InterPro" id="IPR003660">
    <property type="entry name" value="HAMP_dom"/>
</dbReference>
<feature type="domain" description="HAMP" evidence="11">
    <location>
        <begin position="243"/>
        <end position="296"/>
    </location>
</feature>
<keyword evidence="6 9" id="KW-0472">Membrane</keyword>
<dbReference type="Gene3D" id="1.10.287.950">
    <property type="entry name" value="Methyl-accepting chemotaxis protein"/>
    <property type="match status" value="1"/>
</dbReference>
<feature type="transmembrane region" description="Helical" evidence="9">
    <location>
        <begin position="221"/>
        <end position="242"/>
    </location>
</feature>
<reference evidence="13" key="1">
    <citation type="submission" date="2016-08" db="EMBL/GenBank/DDBJ databases">
        <authorList>
            <person name="Varghese N."/>
            <person name="Submissions Spin"/>
        </authorList>
    </citation>
    <scope>NUCLEOTIDE SEQUENCE [LARGE SCALE GENOMIC DNA]</scope>
    <source>
        <strain evidence="13">HAMBI 2971</strain>
    </source>
</reference>
<evidence type="ECO:0000313" key="12">
    <source>
        <dbReference type="EMBL" id="SCB24442.1"/>
    </source>
</evidence>
<evidence type="ECO:0000259" key="10">
    <source>
        <dbReference type="PROSITE" id="PS50111"/>
    </source>
</evidence>
<dbReference type="InterPro" id="IPR004089">
    <property type="entry name" value="MCPsignal_dom"/>
</dbReference>
<dbReference type="FunFam" id="1.10.287.950:FF:000001">
    <property type="entry name" value="Methyl-accepting chemotaxis sensory transducer"/>
    <property type="match status" value="1"/>
</dbReference>